<accession>A0A9D1JAT3</accession>
<comment type="caution">
    <text evidence="2">The sequence shown here is derived from an EMBL/GenBank/DDBJ whole genome shotgun (WGS) entry which is preliminary data.</text>
</comment>
<protein>
    <submittedName>
        <fullName evidence="2">Lysophospholipase</fullName>
    </submittedName>
</protein>
<dbReference type="EMBL" id="DVHM01000096">
    <property type="protein sequence ID" value="HIR70805.1"/>
    <property type="molecule type" value="Genomic_DNA"/>
</dbReference>
<dbReference type="Pfam" id="PF12146">
    <property type="entry name" value="Hydrolase_4"/>
    <property type="match status" value="1"/>
</dbReference>
<evidence type="ECO:0000313" key="3">
    <source>
        <dbReference type="Proteomes" id="UP000823912"/>
    </source>
</evidence>
<dbReference type="Gene3D" id="3.40.50.1820">
    <property type="entry name" value="alpha/beta hydrolase"/>
    <property type="match status" value="1"/>
</dbReference>
<dbReference type="InterPro" id="IPR051044">
    <property type="entry name" value="MAG_DAG_Lipase"/>
</dbReference>
<dbReference type="PANTHER" id="PTHR11614">
    <property type="entry name" value="PHOSPHOLIPASE-RELATED"/>
    <property type="match status" value="1"/>
</dbReference>
<dbReference type="AlphaFoldDB" id="A0A9D1JAT3"/>
<dbReference type="SUPFAM" id="SSF53474">
    <property type="entry name" value="alpha/beta-Hydrolases"/>
    <property type="match status" value="1"/>
</dbReference>
<dbReference type="InterPro" id="IPR029058">
    <property type="entry name" value="AB_hydrolase_fold"/>
</dbReference>
<proteinExistence type="predicted"/>
<reference evidence="2" key="2">
    <citation type="journal article" date="2021" name="PeerJ">
        <title>Extensive microbial diversity within the chicken gut microbiome revealed by metagenomics and culture.</title>
        <authorList>
            <person name="Gilroy R."/>
            <person name="Ravi A."/>
            <person name="Getino M."/>
            <person name="Pursley I."/>
            <person name="Horton D.L."/>
            <person name="Alikhan N.F."/>
            <person name="Baker D."/>
            <person name="Gharbi K."/>
            <person name="Hall N."/>
            <person name="Watson M."/>
            <person name="Adriaenssens E.M."/>
            <person name="Foster-Nyarko E."/>
            <person name="Jarju S."/>
            <person name="Secka A."/>
            <person name="Antonio M."/>
            <person name="Oren A."/>
            <person name="Chaudhuri R.R."/>
            <person name="La Ragione R."/>
            <person name="Hildebrand F."/>
            <person name="Pallen M.J."/>
        </authorList>
    </citation>
    <scope>NUCLEOTIDE SEQUENCE</scope>
    <source>
        <strain evidence="2">ChiSjej5B23-6657</strain>
    </source>
</reference>
<dbReference type="InterPro" id="IPR022742">
    <property type="entry name" value="Hydrolase_4"/>
</dbReference>
<gene>
    <name evidence="2" type="ORF">IAA55_05950</name>
</gene>
<evidence type="ECO:0000313" key="2">
    <source>
        <dbReference type="EMBL" id="HIR70805.1"/>
    </source>
</evidence>
<reference evidence="2" key="1">
    <citation type="submission" date="2020-10" db="EMBL/GenBank/DDBJ databases">
        <authorList>
            <person name="Gilroy R."/>
        </authorList>
    </citation>
    <scope>NUCLEOTIDE SEQUENCE</scope>
    <source>
        <strain evidence="2">ChiSjej5B23-6657</strain>
    </source>
</reference>
<sequence length="330" mass="38769">MTERTRKKNILPEGLLFGEANFEERMRKEVQPWLKNQVKDGYFRSWDGSRIHYLSAVHPRERAAVVFSHGFCEFSGKYHEMMYYFYQMGYSVFFMEHRGHGFSRRFLKDLHKVYVKSYQEYVKDLHVFVEGIVKRRSESGELYLFAHSMGGAIGALFLEEYPEVFSRAVLSSPMMELNFGNVADWQVALLAAWSVIARWDTRYVPGQKGFDYTYSFAGSSCLSEVRYAYVFRQRKQTPEYRTYGGTYAWARASLRATRRLEKYAEKVKIPVLLLQAGKDTMVKPGGQEKFAARAKNTKLVRFPESKHEIFNGTARIRERYYREVFGFYDS</sequence>
<feature type="domain" description="Serine aminopeptidase S33" evidence="1">
    <location>
        <begin position="61"/>
        <end position="311"/>
    </location>
</feature>
<dbReference type="Proteomes" id="UP000823912">
    <property type="component" value="Unassembled WGS sequence"/>
</dbReference>
<name>A0A9D1JAT3_9FIRM</name>
<organism evidence="2 3">
    <name type="scientific">Candidatus Pullilachnospira gallistercoris</name>
    <dbReference type="NCBI Taxonomy" id="2840911"/>
    <lineage>
        <taxon>Bacteria</taxon>
        <taxon>Bacillati</taxon>
        <taxon>Bacillota</taxon>
        <taxon>Clostridia</taxon>
        <taxon>Lachnospirales</taxon>
        <taxon>Lachnospiraceae</taxon>
        <taxon>Lachnospiraceae incertae sedis</taxon>
        <taxon>Candidatus Pullilachnospira</taxon>
    </lineage>
</organism>
<evidence type="ECO:0000259" key="1">
    <source>
        <dbReference type="Pfam" id="PF12146"/>
    </source>
</evidence>